<reference evidence="4" key="1">
    <citation type="submission" date="2017-09" db="EMBL/GenBank/DDBJ databases">
        <title>FDA dAtabase for Regulatory Grade micrObial Sequences (FDA-ARGOS): Supporting development and validation of Infectious Disease Dx tests.</title>
        <authorList>
            <person name="Minogue T."/>
            <person name="Wolcott M."/>
            <person name="Wasieloski L."/>
            <person name="Aguilar W."/>
            <person name="Moore D."/>
            <person name="Tallon L.J."/>
            <person name="Sadzewicz L."/>
            <person name="Ott S."/>
            <person name="Zhao X."/>
            <person name="Nagaraj S."/>
            <person name="Vavikolanu K."/>
            <person name="Aluvathingal J."/>
            <person name="Nadendla S."/>
            <person name="Sichtig H."/>
        </authorList>
    </citation>
    <scope>NUCLEOTIDE SEQUENCE</scope>
    <source>
        <strain evidence="4">FDAARGOS_387</strain>
    </source>
</reference>
<dbReference type="InterPro" id="IPR017439">
    <property type="entry name" value="Amidohydrolase"/>
</dbReference>
<dbReference type="GO" id="GO:0050118">
    <property type="term" value="F:N-acetyldiaminopimelate deacetylase activity"/>
    <property type="evidence" value="ECO:0007669"/>
    <property type="project" value="UniProtKB-ARBA"/>
</dbReference>
<organism evidence="4 6">
    <name type="scientific">Budvicia aquatica</name>
    <dbReference type="NCBI Taxonomy" id="82979"/>
    <lineage>
        <taxon>Bacteria</taxon>
        <taxon>Pseudomonadati</taxon>
        <taxon>Pseudomonadota</taxon>
        <taxon>Gammaproteobacteria</taxon>
        <taxon>Enterobacterales</taxon>
        <taxon>Budviciaceae</taxon>
        <taxon>Budvicia</taxon>
    </lineage>
</organism>
<dbReference type="EC" id="3.5.1.14" evidence="5"/>
<dbReference type="EMBL" id="CAADJA010000002">
    <property type="protein sequence ID" value="VFS52966.1"/>
    <property type="molecule type" value="Genomic_DNA"/>
</dbReference>
<dbReference type="SUPFAM" id="SSF55031">
    <property type="entry name" value="Bacterial exopeptidase dimerisation domain"/>
    <property type="match status" value="1"/>
</dbReference>
<dbReference type="PANTHER" id="PTHR11014:SF63">
    <property type="entry name" value="METALLOPEPTIDASE, PUTATIVE (AFU_ORTHOLOGUE AFUA_6G09600)-RELATED"/>
    <property type="match status" value="1"/>
</dbReference>
<reference evidence="5 7" key="3">
    <citation type="submission" date="2019-03" db="EMBL/GenBank/DDBJ databases">
        <authorList>
            <consortium name="Pathogen Informatics"/>
        </authorList>
    </citation>
    <scope>NUCLEOTIDE SEQUENCE [LARGE SCALE GENOMIC DNA]</scope>
    <source>
        <strain evidence="5 7">NCTC12282</strain>
    </source>
</reference>
<feature type="binding site" evidence="2">
    <location>
        <position position="166"/>
    </location>
    <ligand>
        <name>Mn(2+)</name>
        <dbReference type="ChEBI" id="CHEBI:29035"/>
        <label>2</label>
    </ligand>
</feature>
<evidence type="ECO:0000256" key="2">
    <source>
        <dbReference type="PIRSR" id="PIRSR005962-1"/>
    </source>
</evidence>
<dbReference type="STRING" id="1111728.GCA_000427805_03342"/>
<sequence>MSNFITIINQSVKQIYPQVVQWRRHLHQYPELSGQEFKTANFIYQILTELNCFELQRPTETSVIAILKSHRPGKTIALRADIDALPVKEESDSQFKSQHPGIMHACAHDGHTAALLGIACILAQYQHLITGTIKLIFQHEEEIGTGALELIEHGILEGLDYLFGAHIWSPLELGKIGICYGPMMAAGDFFTITITGKSGHAAIPQEAIDPVIIGAELVLALQTIISRKINPIRTGLISVTRFLSDSAYNVIPEKVTLGGTLRSLDMETMNQIYDEIEKLSIQIAHMHSATATVCFEQRHNSAPLYNNPEATKLVEEALTEGMGAKHCQYTDPTLAGEDFSQYTKQGIPACFLFIGTRSPGADYPHHHAKFNINEESMQYSMKAFLNIIRKIMIEEK</sequence>
<dbReference type="NCBIfam" id="TIGR01891">
    <property type="entry name" value="amidohydrolases"/>
    <property type="match status" value="1"/>
</dbReference>
<keyword evidence="2" id="KW-0479">Metal-binding</keyword>
<evidence type="ECO:0000313" key="6">
    <source>
        <dbReference type="Proteomes" id="UP000224974"/>
    </source>
</evidence>
<dbReference type="Proteomes" id="UP000373449">
    <property type="component" value="Unassembled WGS sequence"/>
</dbReference>
<dbReference type="InterPro" id="IPR002933">
    <property type="entry name" value="Peptidase_M20"/>
</dbReference>
<dbReference type="Gene3D" id="3.40.630.10">
    <property type="entry name" value="Zn peptidases"/>
    <property type="match status" value="1"/>
</dbReference>
<dbReference type="RefSeq" id="WP_029096858.1">
    <property type="nucleotide sequence ID" value="NZ_CAADJA010000002.1"/>
</dbReference>
<dbReference type="PANTHER" id="PTHR11014">
    <property type="entry name" value="PEPTIDASE M20 FAMILY MEMBER"/>
    <property type="match status" value="1"/>
</dbReference>
<comment type="cofactor">
    <cofactor evidence="2">
        <name>Mn(2+)</name>
        <dbReference type="ChEBI" id="CHEBI:29035"/>
    </cofactor>
    <text evidence="2">The Mn(2+) ion enhances activity.</text>
</comment>
<proteinExistence type="predicted"/>
<name>A0A2C6DTB9_9GAMM</name>
<dbReference type="InterPro" id="IPR036264">
    <property type="entry name" value="Bact_exopeptidase_dim_dom"/>
</dbReference>
<dbReference type="InterPro" id="IPR011650">
    <property type="entry name" value="Peptidase_M20_dimer"/>
</dbReference>
<keyword evidence="1 4" id="KW-0378">Hydrolase</keyword>
<dbReference type="Pfam" id="PF07687">
    <property type="entry name" value="M20_dimer"/>
    <property type="match status" value="1"/>
</dbReference>
<dbReference type="OrthoDB" id="9777385at2"/>
<dbReference type="EMBL" id="PDDX01000001">
    <property type="protein sequence ID" value="PHI31943.1"/>
    <property type="molecule type" value="Genomic_DNA"/>
</dbReference>
<dbReference type="GO" id="GO:0019877">
    <property type="term" value="P:diaminopimelate biosynthetic process"/>
    <property type="evidence" value="ECO:0007669"/>
    <property type="project" value="UniProtKB-ARBA"/>
</dbReference>
<dbReference type="PIRSF" id="PIRSF005962">
    <property type="entry name" value="Pept_M20D_amidohydro"/>
    <property type="match status" value="1"/>
</dbReference>
<evidence type="ECO:0000313" key="5">
    <source>
        <dbReference type="EMBL" id="VFS52966.1"/>
    </source>
</evidence>
<dbReference type="GO" id="GO:0004046">
    <property type="term" value="F:aminoacylase activity"/>
    <property type="evidence" value="ECO:0007669"/>
    <property type="project" value="UniProtKB-EC"/>
</dbReference>
<protein>
    <submittedName>
        <fullName evidence="4 5">Amidohydrolase</fullName>
        <ecNumber evidence="5">3.5.1.14</ecNumber>
    </submittedName>
</protein>
<feature type="domain" description="Peptidase M20 dimerisation" evidence="3">
    <location>
        <begin position="190"/>
        <end position="279"/>
    </location>
</feature>
<dbReference type="Pfam" id="PF01546">
    <property type="entry name" value="Peptidase_M20"/>
    <property type="match status" value="1"/>
</dbReference>
<dbReference type="Proteomes" id="UP000224974">
    <property type="component" value="Unassembled WGS sequence"/>
</dbReference>
<evidence type="ECO:0000313" key="4">
    <source>
        <dbReference type="EMBL" id="PHI31943.1"/>
    </source>
</evidence>
<feature type="binding site" evidence="2">
    <location>
        <position position="366"/>
    </location>
    <ligand>
        <name>Mn(2+)</name>
        <dbReference type="ChEBI" id="CHEBI:29035"/>
        <label>2</label>
    </ligand>
</feature>
<reference evidence="6" key="2">
    <citation type="submission" date="2017-09" db="EMBL/GenBank/DDBJ databases">
        <title>FDA dAtabase for Regulatory Grade micrObial Sequences (FDA-ARGOS): Supporting development and validation of Infectious Disease Dx tests.</title>
        <authorList>
            <person name="Minogue T."/>
            <person name="Wolcott M."/>
            <person name="Wasieloski L."/>
            <person name="Aguilar W."/>
            <person name="Moore D."/>
            <person name="Tallon L."/>
            <person name="Sadzewicz L."/>
            <person name="Ott S."/>
            <person name="Zhao X."/>
            <person name="Nagaraj S."/>
            <person name="Vavikolanu K."/>
            <person name="Aluvathingal J."/>
            <person name="Nadendla S."/>
            <person name="Sichtig H."/>
        </authorList>
    </citation>
    <scope>NUCLEOTIDE SEQUENCE [LARGE SCALE GENOMIC DNA]</scope>
    <source>
        <strain evidence="6">FDAARGOS_387</strain>
    </source>
</reference>
<evidence type="ECO:0000259" key="3">
    <source>
        <dbReference type="Pfam" id="PF07687"/>
    </source>
</evidence>
<gene>
    <name evidence="5" type="primary">amaA_2</name>
    <name evidence="4" type="ORF">CRN84_22785</name>
    <name evidence="5" type="ORF">NCTC12282_06175</name>
</gene>
<feature type="binding site" evidence="2">
    <location>
        <position position="106"/>
    </location>
    <ligand>
        <name>Mn(2+)</name>
        <dbReference type="ChEBI" id="CHEBI:29035"/>
        <label>2</label>
    </ligand>
</feature>
<keyword evidence="2" id="KW-0464">Manganese</keyword>
<dbReference type="FunFam" id="3.30.70.360:FF:000001">
    <property type="entry name" value="N-acetyldiaminopimelate deacetylase"/>
    <property type="match status" value="1"/>
</dbReference>
<accession>A0A2C6DTB9</accession>
<evidence type="ECO:0000313" key="7">
    <source>
        <dbReference type="Proteomes" id="UP000373449"/>
    </source>
</evidence>
<evidence type="ECO:0000256" key="1">
    <source>
        <dbReference type="ARBA" id="ARBA00022801"/>
    </source>
</evidence>
<dbReference type="GO" id="GO:0046872">
    <property type="term" value="F:metal ion binding"/>
    <property type="evidence" value="ECO:0007669"/>
    <property type="project" value="UniProtKB-KW"/>
</dbReference>
<feature type="binding site" evidence="2">
    <location>
        <position position="108"/>
    </location>
    <ligand>
        <name>Mn(2+)</name>
        <dbReference type="ChEBI" id="CHEBI:29035"/>
        <label>2</label>
    </ligand>
</feature>
<dbReference type="AlphaFoldDB" id="A0A2C6DTB9"/>
<dbReference type="Gene3D" id="3.30.70.360">
    <property type="match status" value="1"/>
</dbReference>
<feature type="binding site" evidence="2">
    <location>
        <position position="142"/>
    </location>
    <ligand>
        <name>Mn(2+)</name>
        <dbReference type="ChEBI" id="CHEBI:29035"/>
        <label>2</label>
    </ligand>
</feature>
<dbReference type="SUPFAM" id="SSF53187">
    <property type="entry name" value="Zn-dependent exopeptidases"/>
    <property type="match status" value="1"/>
</dbReference>
<keyword evidence="6" id="KW-1185">Reference proteome</keyword>